<keyword evidence="3" id="KW-1185">Reference proteome</keyword>
<evidence type="ECO:0000313" key="2">
    <source>
        <dbReference type="EMBL" id="WCO67261.1"/>
    </source>
</evidence>
<dbReference type="KEGG" id="ima:PO878_00810"/>
<dbReference type="EMBL" id="CP116942">
    <property type="protein sequence ID" value="WCO67261.1"/>
    <property type="molecule type" value="Genomic_DNA"/>
</dbReference>
<dbReference type="InterPro" id="IPR029068">
    <property type="entry name" value="Glyas_Bleomycin-R_OHBP_Dase"/>
</dbReference>
<gene>
    <name evidence="2" type="ORF">PO878_00810</name>
</gene>
<dbReference type="CDD" id="cd06587">
    <property type="entry name" value="VOC"/>
    <property type="match status" value="1"/>
</dbReference>
<dbReference type="SUPFAM" id="SSF54593">
    <property type="entry name" value="Glyoxalase/Bleomycin resistance protein/Dihydroxybiphenyl dioxygenase"/>
    <property type="match status" value="1"/>
</dbReference>
<sequence>MAITGVLAQATVTDLDAAEEWYTAFFDRPPDARPMDGLLEWHLGGDATGVQVWAEPDRAGRSSVVLQVDDLDAHAARLAEAGLTDATPQSATSSRILQVADPDGNRLVLTGT</sequence>
<name>A0AAE9Y7S0_9ACTN</name>
<proteinExistence type="predicted"/>
<dbReference type="InterPro" id="IPR037523">
    <property type="entry name" value="VOC_core"/>
</dbReference>
<dbReference type="PROSITE" id="PS51819">
    <property type="entry name" value="VOC"/>
    <property type="match status" value="1"/>
</dbReference>
<dbReference type="Proteomes" id="UP001216390">
    <property type="component" value="Chromosome"/>
</dbReference>
<dbReference type="Gene3D" id="3.10.180.10">
    <property type="entry name" value="2,3-Dihydroxybiphenyl 1,2-Dioxygenase, domain 1"/>
    <property type="match status" value="1"/>
</dbReference>
<evidence type="ECO:0000313" key="3">
    <source>
        <dbReference type="Proteomes" id="UP001216390"/>
    </source>
</evidence>
<dbReference type="AlphaFoldDB" id="A0AAE9Y7S0"/>
<dbReference type="RefSeq" id="WP_272736783.1">
    <property type="nucleotide sequence ID" value="NZ_CP116942.1"/>
</dbReference>
<evidence type="ECO:0000259" key="1">
    <source>
        <dbReference type="PROSITE" id="PS51819"/>
    </source>
</evidence>
<dbReference type="InterPro" id="IPR041581">
    <property type="entry name" value="Glyoxalase_6"/>
</dbReference>
<accession>A0AAE9Y7S0</accession>
<dbReference type="Pfam" id="PF18029">
    <property type="entry name" value="Glyoxalase_6"/>
    <property type="match status" value="1"/>
</dbReference>
<organism evidence="2 3">
    <name type="scientific">Iamia majanohamensis</name>
    <dbReference type="NCBI Taxonomy" id="467976"/>
    <lineage>
        <taxon>Bacteria</taxon>
        <taxon>Bacillati</taxon>
        <taxon>Actinomycetota</taxon>
        <taxon>Acidimicrobiia</taxon>
        <taxon>Acidimicrobiales</taxon>
        <taxon>Iamiaceae</taxon>
        <taxon>Iamia</taxon>
    </lineage>
</organism>
<feature type="domain" description="VOC" evidence="1">
    <location>
        <begin position="2"/>
        <end position="112"/>
    </location>
</feature>
<protein>
    <submittedName>
        <fullName evidence="2">VOC family protein</fullName>
    </submittedName>
</protein>
<reference evidence="2" key="1">
    <citation type="submission" date="2023-01" db="EMBL/GenBank/DDBJ databases">
        <title>The diversity of Class Acidimicrobiia in South China Sea sediment environments and the proposal of Iamia marina sp. nov., a novel species of the genus Iamia.</title>
        <authorList>
            <person name="He Y."/>
            <person name="Tian X."/>
        </authorList>
    </citation>
    <scope>NUCLEOTIDE SEQUENCE</scope>
    <source>
        <strain evidence="2">DSM 19957</strain>
    </source>
</reference>